<organism evidence="4 5">
    <name type="scientific">Ilex paraguariensis</name>
    <name type="common">yerba mate</name>
    <dbReference type="NCBI Taxonomy" id="185542"/>
    <lineage>
        <taxon>Eukaryota</taxon>
        <taxon>Viridiplantae</taxon>
        <taxon>Streptophyta</taxon>
        <taxon>Embryophyta</taxon>
        <taxon>Tracheophyta</taxon>
        <taxon>Spermatophyta</taxon>
        <taxon>Magnoliopsida</taxon>
        <taxon>eudicotyledons</taxon>
        <taxon>Gunneridae</taxon>
        <taxon>Pentapetalae</taxon>
        <taxon>asterids</taxon>
        <taxon>campanulids</taxon>
        <taxon>Aquifoliales</taxon>
        <taxon>Aquifoliaceae</taxon>
        <taxon>Ilex</taxon>
    </lineage>
</organism>
<dbReference type="SUPFAM" id="SSF46934">
    <property type="entry name" value="UBA-like"/>
    <property type="match status" value="1"/>
</dbReference>
<evidence type="ECO:0000259" key="3">
    <source>
        <dbReference type="PROSITE" id="PS51140"/>
    </source>
</evidence>
<proteinExistence type="predicted"/>
<evidence type="ECO:0000313" key="4">
    <source>
        <dbReference type="EMBL" id="CAK9164889.1"/>
    </source>
</evidence>
<dbReference type="AlphaFoldDB" id="A0ABC8TBM6"/>
<accession>A0ABC8TBM6</accession>
<keyword evidence="1" id="KW-0175">Coiled coil</keyword>
<evidence type="ECO:0000256" key="2">
    <source>
        <dbReference type="SAM" id="MobiDB-lite"/>
    </source>
</evidence>
<feature type="compositionally biased region" description="Low complexity" evidence="2">
    <location>
        <begin position="16"/>
        <end position="43"/>
    </location>
</feature>
<dbReference type="InterPro" id="IPR009060">
    <property type="entry name" value="UBA-like_sf"/>
</dbReference>
<feature type="region of interest" description="Disordered" evidence="2">
    <location>
        <begin position="102"/>
        <end position="125"/>
    </location>
</feature>
<evidence type="ECO:0000313" key="5">
    <source>
        <dbReference type="Proteomes" id="UP001642360"/>
    </source>
</evidence>
<dbReference type="PANTHER" id="PTHR31245">
    <property type="entry name" value="UBIQUITIN SYSTEM COMPONENT CUE PROTEIN"/>
    <property type="match status" value="1"/>
</dbReference>
<feature type="coiled-coil region" evidence="1">
    <location>
        <begin position="182"/>
        <end position="240"/>
    </location>
</feature>
<name>A0ABC8TBM6_9AQUA</name>
<evidence type="ECO:0000256" key="1">
    <source>
        <dbReference type="SAM" id="Coils"/>
    </source>
</evidence>
<protein>
    <recommendedName>
        <fullName evidence="3">CUE domain-containing protein</fullName>
    </recommendedName>
</protein>
<dbReference type="PANTHER" id="PTHR31245:SF20">
    <property type="entry name" value="F18B13.13 PROTEIN"/>
    <property type="match status" value="1"/>
</dbReference>
<dbReference type="PROSITE" id="PS51140">
    <property type="entry name" value="CUE"/>
    <property type="match status" value="1"/>
</dbReference>
<dbReference type="Pfam" id="PF02845">
    <property type="entry name" value="CUE"/>
    <property type="match status" value="1"/>
</dbReference>
<dbReference type="InterPro" id="IPR003892">
    <property type="entry name" value="CUE"/>
</dbReference>
<gene>
    <name evidence="4" type="ORF">ILEXP_LOCUS34032</name>
</gene>
<sequence>MSAIVCGKRSFFEDLPSSPTSASPPVSKKLRCSSSSTSPVRFSPFSHSPPTLVDQLRAVFPEMDEQLLERALEECGNDLDSTIRSLHELCLGQTVGSLQTNKVMDKGTAATDEDKASSRDPSAQNNCPLDGVEWVELFVREMMTATSLDDARFRATRLLESLEKSISVHGGSEAAQSFHKENMVLKEQIEVLLRENSILKRAVAIQHERQKEYDDRNQEVQNLKQLVSQYQEQLRALEVNNYALMMHLREAQQNNSIPGRFHPDVF</sequence>
<feature type="domain" description="CUE" evidence="3">
    <location>
        <begin position="48"/>
        <end position="94"/>
    </location>
</feature>
<feature type="region of interest" description="Disordered" evidence="2">
    <location>
        <begin position="14"/>
        <end position="43"/>
    </location>
</feature>
<keyword evidence="5" id="KW-1185">Reference proteome</keyword>
<dbReference type="Gene3D" id="1.10.8.10">
    <property type="entry name" value="DNA helicase RuvA subunit, C-terminal domain"/>
    <property type="match status" value="1"/>
</dbReference>
<dbReference type="Proteomes" id="UP001642360">
    <property type="component" value="Unassembled WGS sequence"/>
</dbReference>
<reference evidence="4 5" key="1">
    <citation type="submission" date="2024-02" db="EMBL/GenBank/DDBJ databases">
        <authorList>
            <person name="Vignale AGUSTIN F."/>
            <person name="Sosa J E."/>
            <person name="Modenutti C."/>
        </authorList>
    </citation>
    <scope>NUCLEOTIDE SEQUENCE [LARGE SCALE GENOMIC DNA]</scope>
</reference>
<dbReference type="EMBL" id="CAUOFW020004281">
    <property type="protein sequence ID" value="CAK9164889.1"/>
    <property type="molecule type" value="Genomic_DNA"/>
</dbReference>
<comment type="caution">
    <text evidence="4">The sequence shown here is derived from an EMBL/GenBank/DDBJ whole genome shotgun (WGS) entry which is preliminary data.</text>
</comment>
<dbReference type="CDD" id="cd14279">
    <property type="entry name" value="CUE"/>
    <property type="match status" value="1"/>
</dbReference>